<protein>
    <submittedName>
        <fullName evidence="1">Pollen-specific leucine-rich repeat extensin-like protein 4</fullName>
    </submittedName>
</protein>
<gene>
    <name evidence="1" type="ORF">M6B38_247590</name>
</gene>
<evidence type="ECO:0000313" key="1">
    <source>
        <dbReference type="EMBL" id="KAJ6790695.1"/>
    </source>
</evidence>
<dbReference type="EMBL" id="JANAVB010045020">
    <property type="protein sequence ID" value="KAJ6790695.1"/>
    <property type="molecule type" value="Genomic_DNA"/>
</dbReference>
<dbReference type="Proteomes" id="UP001140949">
    <property type="component" value="Unassembled WGS sequence"/>
</dbReference>
<keyword evidence="2" id="KW-1185">Reference proteome</keyword>
<organism evidence="1 2">
    <name type="scientific">Iris pallida</name>
    <name type="common">Sweet iris</name>
    <dbReference type="NCBI Taxonomy" id="29817"/>
    <lineage>
        <taxon>Eukaryota</taxon>
        <taxon>Viridiplantae</taxon>
        <taxon>Streptophyta</taxon>
        <taxon>Embryophyta</taxon>
        <taxon>Tracheophyta</taxon>
        <taxon>Spermatophyta</taxon>
        <taxon>Magnoliopsida</taxon>
        <taxon>Liliopsida</taxon>
        <taxon>Asparagales</taxon>
        <taxon>Iridaceae</taxon>
        <taxon>Iridoideae</taxon>
        <taxon>Irideae</taxon>
        <taxon>Iris</taxon>
    </lineage>
</organism>
<dbReference type="AlphaFoldDB" id="A0AAX6DG46"/>
<name>A0AAX6DG46_IRIPA</name>
<comment type="caution">
    <text evidence="1">The sequence shown here is derived from an EMBL/GenBank/DDBJ whole genome shotgun (WGS) entry which is preliminary data.</text>
</comment>
<reference evidence="1" key="1">
    <citation type="journal article" date="2023" name="GigaByte">
        <title>Genome assembly of the bearded iris, Iris pallida Lam.</title>
        <authorList>
            <person name="Bruccoleri R.E."/>
            <person name="Oakeley E.J."/>
            <person name="Faust A.M.E."/>
            <person name="Altorfer M."/>
            <person name="Dessus-Babus S."/>
            <person name="Burckhardt D."/>
            <person name="Oertli M."/>
            <person name="Naumann U."/>
            <person name="Petersen F."/>
            <person name="Wong J."/>
        </authorList>
    </citation>
    <scope>NUCLEOTIDE SEQUENCE</scope>
    <source>
        <strain evidence="1">GSM-AAB239-AS_SAM_17_03QT</strain>
    </source>
</reference>
<accession>A0AAX6DG46</accession>
<evidence type="ECO:0000313" key="2">
    <source>
        <dbReference type="Proteomes" id="UP001140949"/>
    </source>
</evidence>
<proteinExistence type="predicted"/>
<reference evidence="1" key="2">
    <citation type="submission" date="2023-04" db="EMBL/GenBank/DDBJ databases">
        <authorList>
            <person name="Bruccoleri R.E."/>
            <person name="Oakeley E.J."/>
            <person name="Faust A.-M."/>
            <person name="Dessus-Babus S."/>
            <person name="Altorfer M."/>
            <person name="Burckhardt D."/>
            <person name="Oertli M."/>
            <person name="Naumann U."/>
            <person name="Petersen F."/>
            <person name="Wong J."/>
        </authorList>
    </citation>
    <scope>NUCLEOTIDE SEQUENCE</scope>
    <source>
        <strain evidence="1">GSM-AAB239-AS_SAM_17_03QT</strain>
        <tissue evidence="1">Leaf</tissue>
    </source>
</reference>
<sequence>MEIDGARCRLTPGRLDHGAPLAASLVRSRPARPGGGGATGRQIEAALATGVGRQGGRSPCRRCELDDR</sequence>